<reference evidence="2 3" key="1">
    <citation type="submission" date="2018-02" db="EMBL/GenBank/DDBJ databases">
        <title>Genome sequence of the basidiomycete white-rot fungus Phlebia centrifuga.</title>
        <authorList>
            <person name="Granchi Z."/>
            <person name="Peng M."/>
            <person name="de Vries R.P."/>
            <person name="Hilden K."/>
            <person name="Makela M.R."/>
            <person name="Grigoriev I."/>
            <person name="Riley R."/>
        </authorList>
    </citation>
    <scope>NUCLEOTIDE SEQUENCE [LARGE SCALE GENOMIC DNA]</scope>
    <source>
        <strain evidence="2 3">FBCC195</strain>
    </source>
</reference>
<sequence>MGIATPPSASGTRYIAHAEHTSANFLVRSTQAYGHADYALAAGPSTPRVDATGGITLSSGYPYSSSVWMPAPVFDSSSTLSDAPQMSYPNKNPLYGFPAPQQLPPQTQLRFAIPNYATENMAVPIVHNSSAYVPPQTSGSRRSSTDSSASAAEHSPQSDQETEETSSQAAEGTANNKKLHSCWMCHKAFDR</sequence>
<evidence type="ECO:0000313" key="2">
    <source>
        <dbReference type="EMBL" id="PSR82953.1"/>
    </source>
</evidence>
<feature type="region of interest" description="Disordered" evidence="1">
    <location>
        <begin position="132"/>
        <end position="177"/>
    </location>
</feature>
<organism evidence="2 3">
    <name type="scientific">Hermanssonia centrifuga</name>
    <dbReference type="NCBI Taxonomy" id="98765"/>
    <lineage>
        <taxon>Eukaryota</taxon>
        <taxon>Fungi</taxon>
        <taxon>Dikarya</taxon>
        <taxon>Basidiomycota</taxon>
        <taxon>Agaricomycotina</taxon>
        <taxon>Agaricomycetes</taxon>
        <taxon>Polyporales</taxon>
        <taxon>Meruliaceae</taxon>
        <taxon>Hermanssonia</taxon>
    </lineage>
</organism>
<accession>A0A2R6P0Y1</accession>
<feature type="compositionally biased region" description="Low complexity" evidence="1">
    <location>
        <begin position="137"/>
        <end position="152"/>
    </location>
</feature>
<gene>
    <name evidence="2" type="ORF">PHLCEN_2v5923</name>
</gene>
<keyword evidence="3" id="KW-1185">Reference proteome</keyword>
<proteinExistence type="predicted"/>
<comment type="caution">
    <text evidence="2">The sequence shown here is derived from an EMBL/GenBank/DDBJ whole genome shotgun (WGS) entry which is preliminary data.</text>
</comment>
<protein>
    <submittedName>
        <fullName evidence="2">Uncharacterized protein</fullName>
    </submittedName>
</protein>
<feature type="compositionally biased region" description="Polar residues" evidence="1">
    <location>
        <begin position="155"/>
        <end position="176"/>
    </location>
</feature>
<evidence type="ECO:0000313" key="3">
    <source>
        <dbReference type="Proteomes" id="UP000186601"/>
    </source>
</evidence>
<dbReference type="EMBL" id="MLYV02000567">
    <property type="protein sequence ID" value="PSR82953.1"/>
    <property type="molecule type" value="Genomic_DNA"/>
</dbReference>
<name>A0A2R6P0Y1_9APHY</name>
<dbReference type="AlphaFoldDB" id="A0A2R6P0Y1"/>
<evidence type="ECO:0000256" key="1">
    <source>
        <dbReference type="SAM" id="MobiDB-lite"/>
    </source>
</evidence>
<dbReference type="Proteomes" id="UP000186601">
    <property type="component" value="Unassembled WGS sequence"/>
</dbReference>